<comment type="caution">
    <text evidence="2">The sequence shown here is derived from an EMBL/GenBank/DDBJ whole genome shotgun (WGS) entry which is preliminary data.</text>
</comment>
<dbReference type="AlphaFoldDB" id="A0A9K3H9A7"/>
<protein>
    <recommendedName>
        <fullName evidence="4">Transmembrane protein</fullName>
    </recommendedName>
</protein>
<gene>
    <name evidence="2" type="ORF">HanXRQr2_Chr13g0569221</name>
</gene>
<proteinExistence type="predicted"/>
<keyword evidence="1" id="KW-0812">Transmembrane</keyword>
<keyword evidence="1" id="KW-1133">Transmembrane helix</keyword>
<name>A0A9K3H9A7_HELAN</name>
<feature type="transmembrane region" description="Helical" evidence="1">
    <location>
        <begin position="30"/>
        <end position="53"/>
    </location>
</feature>
<reference evidence="2" key="2">
    <citation type="submission" date="2020-06" db="EMBL/GenBank/DDBJ databases">
        <title>Helianthus annuus Genome sequencing and assembly Release 2.</title>
        <authorList>
            <person name="Gouzy J."/>
            <person name="Langlade N."/>
            <person name="Munos S."/>
        </authorList>
    </citation>
    <scope>NUCLEOTIDE SEQUENCE</scope>
    <source>
        <tissue evidence="2">Leaves</tissue>
    </source>
</reference>
<reference evidence="2" key="1">
    <citation type="journal article" date="2017" name="Nature">
        <title>The sunflower genome provides insights into oil metabolism, flowering and Asterid evolution.</title>
        <authorList>
            <person name="Badouin H."/>
            <person name="Gouzy J."/>
            <person name="Grassa C.J."/>
            <person name="Murat F."/>
            <person name="Staton S.E."/>
            <person name="Cottret L."/>
            <person name="Lelandais-Briere C."/>
            <person name="Owens G.L."/>
            <person name="Carrere S."/>
            <person name="Mayjonade B."/>
            <person name="Legrand L."/>
            <person name="Gill N."/>
            <person name="Kane N.C."/>
            <person name="Bowers J.E."/>
            <person name="Hubner S."/>
            <person name="Bellec A."/>
            <person name="Berard A."/>
            <person name="Berges H."/>
            <person name="Blanchet N."/>
            <person name="Boniface M.C."/>
            <person name="Brunel D."/>
            <person name="Catrice O."/>
            <person name="Chaidir N."/>
            <person name="Claudel C."/>
            <person name="Donnadieu C."/>
            <person name="Faraut T."/>
            <person name="Fievet G."/>
            <person name="Helmstetter N."/>
            <person name="King M."/>
            <person name="Knapp S.J."/>
            <person name="Lai Z."/>
            <person name="Le Paslier M.C."/>
            <person name="Lippi Y."/>
            <person name="Lorenzon L."/>
            <person name="Mandel J.R."/>
            <person name="Marage G."/>
            <person name="Marchand G."/>
            <person name="Marquand E."/>
            <person name="Bret-Mestries E."/>
            <person name="Morien E."/>
            <person name="Nambeesan S."/>
            <person name="Nguyen T."/>
            <person name="Pegot-Espagnet P."/>
            <person name="Pouilly N."/>
            <person name="Raftis F."/>
            <person name="Sallet E."/>
            <person name="Schiex T."/>
            <person name="Thomas J."/>
            <person name="Vandecasteele C."/>
            <person name="Vares D."/>
            <person name="Vear F."/>
            <person name="Vautrin S."/>
            <person name="Crespi M."/>
            <person name="Mangin B."/>
            <person name="Burke J.M."/>
            <person name="Salse J."/>
            <person name="Munos S."/>
            <person name="Vincourt P."/>
            <person name="Rieseberg L.H."/>
            <person name="Langlade N.B."/>
        </authorList>
    </citation>
    <scope>NUCLEOTIDE SEQUENCE</scope>
    <source>
        <tissue evidence="2">Leaves</tissue>
    </source>
</reference>
<keyword evidence="1" id="KW-0472">Membrane</keyword>
<keyword evidence="3" id="KW-1185">Reference proteome</keyword>
<evidence type="ECO:0000313" key="3">
    <source>
        <dbReference type="Proteomes" id="UP000215914"/>
    </source>
</evidence>
<sequence length="104" mass="11889">MFFFIFLLGFYCFLGMFLISFDGLFVPLGWLLLMGAFVGWLLLIFLWVLGPILQAVPGGSRLVPVMPHGADRFIGSDDDGVARMVEGRFLNQQPDFYNNDYWKL</sequence>
<dbReference type="EMBL" id="MNCJ02000328">
    <property type="protein sequence ID" value="KAF5771805.1"/>
    <property type="molecule type" value="Genomic_DNA"/>
</dbReference>
<evidence type="ECO:0008006" key="4">
    <source>
        <dbReference type="Google" id="ProtNLM"/>
    </source>
</evidence>
<dbReference type="Gramene" id="mRNA:HanXRQr2_Chr13g0569221">
    <property type="protein sequence ID" value="mRNA:HanXRQr2_Chr13g0569221"/>
    <property type="gene ID" value="HanXRQr2_Chr13g0569221"/>
</dbReference>
<accession>A0A9K3H9A7</accession>
<evidence type="ECO:0000256" key="1">
    <source>
        <dbReference type="SAM" id="Phobius"/>
    </source>
</evidence>
<organism evidence="2 3">
    <name type="scientific">Helianthus annuus</name>
    <name type="common">Common sunflower</name>
    <dbReference type="NCBI Taxonomy" id="4232"/>
    <lineage>
        <taxon>Eukaryota</taxon>
        <taxon>Viridiplantae</taxon>
        <taxon>Streptophyta</taxon>
        <taxon>Embryophyta</taxon>
        <taxon>Tracheophyta</taxon>
        <taxon>Spermatophyta</taxon>
        <taxon>Magnoliopsida</taxon>
        <taxon>eudicotyledons</taxon>
        <taxon>Gunneridae</taxon>
        <taxon>Pentapetalae</taxon>
        <taxon>asterids</taxon>
        <taxon>campanulids</taxon>
        <taxon>Asterales</taxon>
        <taxon>Asteraceae</taxon>
        <taxon>Asteroideae</taxon>
        <taxon>Heliantheae alliance</taxon>
        <taxon>Heliantheae</taxon>
        <taxon>Helianthus</taxon>
    </lineage>
</organism>
<dbReference type="Proteomes" id="UP000215914">
    <property type="component" value="Unassembled WGS sequence"/>
</dbReference>
<evidence type="ECO:0000313" key="2">
    <source>
        <dbReference type="EMBL" id="KAF5771805.1"/>
    </source>
</evidence>